<dbReference type="PANTHER" id="PTHR11138">
    <property type="entry name" value="METHIONYL-TRNA FORMYLTRANSFERASE"/>
    <property type="match status" value="1"/>
</dbReference>
<organism evidence="9 10">
    <name type="scientific">Candidatus Amphirhobacter heronislandensis</name>
    <dbReference type="NCBI Taxonomy" id="1732024"/>
    <lineage>
        <taxon>Bacteria</taxon>
        <taxon>Pseudomonadati</taxon>
        <taxon>Pseudomonadota</taxon>
        <taxon>Gammaproteobacteria</taxon>
        <taxon>Candidatus Tethybacterales</taxon>
        <taxon>Candidatus Tethybacteraceae</taxon>
        <taxon>Candidatus Amphirhobacter</taxon>
    </lineage>
</organism>
<evidence type="ECO:0000256" key="3">
    <source>
        <dbReference type="ARBA" id="ARBA00012261"/>
    </source>
</evidence>
<gene>
    <name evidence="9" type="ORF">ISN26_00285</name>
</gene>
<dbReference type="Proteomes" id="UP000604381">
    <property type="component" value="Unassembled WGS sequence"/>
</dbReference>
<dbReference type="InterPro" id="IPR037022">
    <property type="entry name" value="Formyl_trans_C_sf"/>
</dbReference>
<comment type="function">
    <text evidence="1">Attaches a formyl group to the free amino group of methionyl-tRNA(fMet). The formyl group appears to play a dual role in the initiator identity of N-formylmethionyl-tRNA by promoting its recognition by IF2 and preventing the misappropriation of this tRNA by the elongation apparatus.</text>
</comment>
<dbReference type="SUPFAM" id="SSF53328">
    <property type="entry name" value="Formyltransferase"/>
    <property type="match status" value="1"/>
</dbReference>
<evidence type="ECO:0000256" key="6">
    <source>
        <dbReference type="ARBA" id="ARBA00022917"/>
    </source>
</evidence>
<dbReference type="CDD" id="cd08704">
    <property type="entry name" value="Met_tRNA_FMT_C"/>
    <property type="match status" value="1"/>
</dbReference>
<dbReference type="EC" id="2.1.2.9" evidence="3"/>
<dbReference type="Gene3D" id="3.10.25.10">
    <property type="entry name" value="Formyl transferase, C-terminal domain"/>
    <property type="match status" value="1"/>
</dbReference>
<comment type="similarity">
    <text evidence="2">Belongs to the Fmt family.</text>
</comment>
<keyword evidence="10" id="KW-1185">Reference proteome</keyword>
<dbReference type="InterPro" id="IPR044135">
    <property type="entry name" value="Met-tRNA-FMT_C"/>
</dbReference>
<dbReference type="Pfam" id="PF02911">
    <property type="entry name" value="Formyl_trans_C"/>
    <property type="match status" value="1"/>
</dbReference>
<evidence type="ECO:0000313" key="9">
    <source>
        <dbReference type="EMBL" id="MBF2734529.1"/>
    </source>
</evidence>
<sequence length="179" mass="19210">MASRIDAGLMLRREATPIGPADTGGTLHDRLSQIGAGLIVATLRDYDAIEPQHQDASQACYARKINKDEARLRWEQHSAAELERRVRAFNPRPGAWAFLAGERLKILRAEALAASGAPGTVIERGKETAAIACKQGSLRPLEVQPSGGKAMAMAAWLRGRGAALALGDQCIESRRDATS</sequence>
<dbReference type="InterPro" id="IPR005793">
    <property type="entry name" value="Formyl_trans_C"/>
</dbReference>
<dbReference type="PANTHER" id="PTHR11138:SF5">
    <property type="entry name" value="METHIONYL-TRNA FORMYLTRANSFERASE, MITOCHONDRIAL"/>
    <property type="match status" value="1"/>
</dbReference>
<proteinExistence type="inferred from homology"/>
<accession>A0A930XXE0</accession>
<dbReference type="InterPro" id="IPR036477">
    <property type="entry name" value="Formyl_transf_N_sf"/>
</dbReference>
<evidence type="ECO:0000256" key="2">
    <source>
        <dbReference type="ARBA" id="ARBA00010699"/>
    </source>
</evidence>
<dbReference type="EMBL" id="JADHEI010000009">
    <property type="protein sequence ID" value="MBF2734529.1"/>
    <property type="molecule type" value="Genomic_DNA"/>
</dbReference>
<evidence type="ECO:0000256" key="7">
    <source>
        <dbReference type="ARBA" id="ARBA00048558"/>
    </source>
</evidence>
<keyword evidence="6" id="KW-0648">Protein biosynthesis</keyword>
<evidence type="ECO:0000313" key="10">
    <source>
        <dbReference type="Proteomes" id="UP000604381"/>
    </source>
</evidence>
<comment type="caution">
    <text evidence="9">The sequence shown here is derived from an EMBL/GenBank/DDBJ whole genome shotgun (WGS) entry which is preliminary data.</text>
</comment>
<dbReference type="GO" id="GO:0005829">
    <property type="term" value="C:cytosol"/>
    <property type="evidence" value="ECO:0007669"/>
    <property type="project" value="TreeGrafter"/>
</dbReference>
<comment type="catalytic activity">
    <reaction evidence="7">
        <text>L-methionyl-tRNA(fMet) + (6R)-10-formyltetrahydrofolate = N-formyl-L-methionyl-tRNA(fMet) + (6S)-5,6,7,8-tetrahydrofolate + H(+)</text>
        <dbReference type="Rhea" id="RHEA:24380"/>
        <dbReference type="Rhea" id="RHEA-COMP:9952"/>
        <dbReference type="Rhea" id="RHEA-COMP:9953"/>
        <dbReference type="ChEBI" id="CHEBI:15378"/>
        <dbReference type="ChEBI" id="CHEBI:57453"/>
        <dbReference type="ChEBI" id="CHEBI:78530"/>
        <dbReference type="ChEBI" id="CHEBI:78844"/>
        <dbReference type="ChEBI" id="CHEBI:195366"/>
        <dbReference type="EC" id="2.1.2.9"/>
    </reaction>
</comment>
<dbReference type="SUPFAM" id="SSF50486">
    <property type="entry name" value="FMT C-terminal domain-like"/>
    <property type="match status" value="1"/>
</dbReference>
<evidence type="ECO:0000256" key="4">
    <source>
        <dbReference type="ARBA" id="ARBA00016014"/>
    </source>
</evidence>
<evidence type="ECO:0000256" key="5">
    <source>
        <dbReference type="ARBA" id="ARBA00022679"/>
    </source>
</evidence>
<evidence type="ECO:0000259" key="8">
    <source>
        <dbReference type="Pfam" id="PF02911"/>
    </source>
</evidence>
<dbReference type="GO" id="GO:0004479">
    <property type="term" value="F:methionyl-tRNA formyltransferase activity"/>
    <property type="evidence" value="ECO:0007669"/>
    <property type="project" value="UniProtKB-EC"/>
</dbReference>
<keyword evidence="5" id="KW-0808">Transferase</keyword>
<reference evidence="9" key="1">
    <citation type="submission" date="2020-10" db="EMBL/GenBank/DDBJ databases">
        <title>An improved Amphimedon queenslandica hologenome assembly reveals how three proteobacterial symbionts can extend the metabolic phenotypic of their marine sponge host.</title>
        <authorList>
            <person name="Degnan B."/>
            <person name="Degnan S."/>
            <person name="Xiang X."/>
        </authorList>
    </citation>
    <scope>NUCLEOTIDE SEQUENCE</scope>
    <source>
        <strain evidence="9">AqS2</strain>
    </source>
</reference>
<dbReference type="Gene3D" id="3.40.50.170">
    <property type="entry name" value="Formyl transferase, N-terminal domain"/>
    <property type="match status" value="1"/>
</dbReference>
<dbReference type="AlphaFoldDB" id="A0A930XXE0"/>
<evidence type="ECO:0000256" key="1">
    <source>
        <dbReference type="ARBA" id="ARBA00002606"/>
    </source>
</evidence>
<name>A0A930XXE0_9GAMM</name>
<protein>
    <recommendedName>
        <fullName evidence="4">Methionyl-tRNA formyltransferase</fullName>
        <ecNumber evidence="3">2.1.2.9</ecNumber>
    </recommendedName>
</protein>
<feature type="domain" description="Formyl transferase C-terminal" evidence="8">
    <location>
        <begin position="64"/>
        <end position="160"/>
    </location>
</feature>
<dbReference type="InterPro" id="IPR011034">
    <property type="entry name" value="Formyl_transferase-like_C_sf"/>
</dbReference>